<keyword evidence="3" id="KW-1185">Reference proteome</keyword>
<evidence type="ECO:0000313" key="3">
    <source>
        <dbReference type="Proteomes" id="UP000199308"/>
    </source>
</evidence>
<proteinExistence type="predicted"/>
<reference evidence="2 3" key="1">
    <citation type="submission" date="2016-10" db="EMBL/GenBank/DDBJ databases">
        <authorList>
            <person name="de Groot N.N."/>
        </authorList>
    </citation>
    <scope>NUCLEOTIDE SEQUENCE [LARGE SCALE GENOMIC DNA]</scope>
    <source>
        <strain evidence="2 3">DSM 19706</strain>
    </source>
</reference>
<name>A0A1I0CVH4_THASX</name>
<dbReference type="Proteomes" id="UP000199308">
    <property type="component" value="Unassembled WGS sequence"/>
</dbReference>
<sequence>MKFLTFLILVSSSFSSIAKQCSGMVIFYLSKTEIEAESDFKYFYNSIYPALNDINIETLYVEKLPSKLDTCFGVKVEVKPSNFEFELGYLLINSKAQTKYISGVITDIDLLEETKAFFNSAHKK</sequence>
<protein>
    <submittedName>
        <fullName evidence="2">Uncharacterized protein</fullName>
    </submittedName>
</protein>
<dbReference type="AlphaFoldDB" id="A0A1I0CVH4"/>
<accession>A0A1I0CVH4</accession>
<feature type="signal peptide" evidence="1">
    <location>
        <begin position="1"/>
        <end position="18"/>
    </location>
</feature>
<keyword evidence="1" id="KW-0732">Signal</keyword>
<dbReference type="EMBL" id="FOHK01000005">
    <property type="protein sequence ID" value="SET23751.1"/>
    <property type="molecule type" value="Genomic_DNA"/>
</dbReference>
<feature type="chain" id="PRO_5011789655" evidence="1">
    <location>
        <begin position="19"/>
        <end position="124"/>
    </location>
</feature>
<organism evidence="2 3">
    <name type="scientific">Thalassotalea agarivorans</name>
    <name type="common">Thalassomonas agarivorans</name>
    <dbReference type="NCBI Taxonomy" id="349064"/>
    <lineage>
        <taxon>Bacteria</taxon>
        <taxon>Pseudomonadati</taxon>
        <taxon>Pseudomonadota</taxon>
        <taxon>Gammaproteobacteria</taxon>
        <taxon>Alteromonadales</taxon>
        <taxon>Colwelliaceae</taxon>
        <taxon>Thalassotalea</taxon>
    </lineage>
</organism>
<gene>
    <name evidence="2" type="ORF">SAMN05660429_01346</name>
</gene>
<evidence type="ECO:0000313" key="2">
    <source>
        <dbReference type="EMBL" id="SET23751.1"/>
    </source>
</evidence>
<evidence type="ECO:0000256" key="1">
    <source>
        <dbReference type="SAM" id="SignalP"/>
    </source>
</evidence>
<dbReference type="RefSeq" id="WP_143047937.1">
    <property type="nucleotide sequence ID" value="NZ_AP027363.1"/>
</dbReference>